<accession>A0AA40GD63</accession>
<reference evidence="2" key="1">
    <citation type="submission" date="2021-10" db="EMBL/GenBank/DDBJ databases">
        <title>Melipona bicolor Genome sequencing and assembly.</title>
        <authorList>
            <person name="Araujo N.S."/>
            <person name="Arias M.C."/>
        </authorList>
    </citation>
    <scope>NUCLEOTIDE SEQUENCE</scope>
    <source>
        <strain evidence="2">USP_2M_L1-L4_2017</strain>
        <tissue evidence="2">Whole body</tissue>
    </source>
</reference>
<feature type="compositionally biased region" description="Basic and acidic residues" evidence="1">
    <location>
        <begin position="94"/>
        <end position="105"/>
    </location>
</feature>
<sequence>MALEIPKNQNGTYRQETRIYVQQQTTRKLLLSSISVTHFATLTTLSRPYLEPQASCLTRKQFLHRWNPTRKKGVRLAQETSLGNRAQETMGARKMAEAADAKESEVGGSMPEGQLDALRWQM</sequence>
<name>A0AA40GD63_9HYME</name>
<dbReference type="EMBL" id="JAHYIQ010000001">
    <property type="protein sequence ID" value="KAK1135532.1"/>
    <property type="molecule type" value="Genomic_DNA"/>
</dbReference>
<evidence type="ECO:0000256" key="1">
    <source>
        <dbReference type="SAM" id="MobiDB-lite"/>
    </source>
</evidence>
<dbReference type="Proteomes" id="UP001177670">
    <property type="component" value="Unassembled WGS sequence"/>
</dbReference>
<comment type="caution">
    <text evidence="2">The sequence shown here is derived from an EMBL/GenBank/DDBJ whole genome shotgun (WGS) entry which is preliminary data.</text>
</comment>
<proteinExistence type="predicted"/>
<organism evidence="2 3">
    <name type="scientific">Melipona bicolor</name>
    <dbReference type="NCBI Taxonomy" id="60889"/>
    <lineage>
        <taxon>Eukaryota</taxon>
        <taxon>Metazoa</taxon>
        <taxon>Ecdysozoa</taxon>
        <taxon>Arthropoda</taxon>
        <taxon>Hexapoda</taxon>
        <taxon>Insecta</taxon>
        <taxon>Pterygota</taxon>
        <taxon>Neoptera</taxon>
        <taxon>Endopterygota</taxon>
        <taxon>Hymenoptera</taxon>
        <taxon>Apocrita</taxon>
        <taxon>Aculeata</taxon>
        <taxon>Apoidea</taxon>
        <taxon>Anthophila</taxon>
        <taxon>Apidae</taxon>
        <taxon>Melipona</taxon>
    </lineage>
</organism>
<keyword evidence="3" id="KW-1185">Reference proteome</keyword>
<dbReference type="AlphaFoldDB" id="A0AA40GD63"/>
<evidence type="ECO:0000313" key="2">
    <source>
        <dbReference type="EMBL" id="KAK1135532.1"/>
    </source>
</evidence>
<gene>
    <name evidence="2" type="ORF">K0M31_000118</name>
</gene>
<protein>
    <submittedName>
        <fullName evidence="2">Uncharacterized protein</fullName>
    </submittedName>
</protein>
<feature type="region of interest" description="Disordered" evidence="1">
    <location>
        <begin position="77"/>
        <end position="122"/>
    </location>
</feature>
<feature type="compositionally biased region" description="Polar residues" evidence="1">
    <location>
        <begin position="78"/>
        <end position="87"/>
    </location>
</feature>
<evidence type="ECO:0000313" key="3">
    <source>
        <dbReference type="Proteomes" id="UP001177670"/>
    </source>
</evidence>